<feature type="region of interest" description="Disordered" evidence="1">
    <location>
        <begin position="34"/>
        <end position="56"/>
    </location>
</feature>
<evidence type="ECO:0000259" key="2">
    <source>
        <dbReference type="Pfam" id="PF20776"/>
    </source>
</evidence>
<dbReference type="PANTHER" id="PTHR37919:SF2">
    <property type="entry name" value="EXPERA DOMAIN-CONTAINING PROTEIN"/>
    <property type="match status" value="1"/>
</dbReference>
<evidence type="ECO:0000259" key="3">
    <source>
        <dbReference type="Pfam" id="PF20778"/>
    </source>
</evidence>
<feature type="compositionally biased region" description="Polar residues" evidence="1">
    <location>
        <begin position="34"/>
        <end position="48"/>
    </location>
</feature>
<dbReference type="Proteomes" id="UP000566819">
    <property type="component" value="Unassembled WGS sequence"/>
</dbReference>
<dbReference type="Pfam" id="PF20778">
    <property type="entry name" value="SLS1_C"/>
    <property type="match status" value="1"/>
</dbReference>
<organism evidence="4 5">
    <name type="scientific">Cudoniella acicularis</name>
    <dbReference type="NCBI Taxonomy" id="354080"/>
    <lineage>
        <taxon>Eukaryota</taxon>
        <taxon>Fungi</taxon>
        <taxon>Dikarya</taxon>
        <taxon>Ascomycota</taxon>
        <taxon>Pezizomycotina</taxon>
        <taxon>Leotiomycetes</taxon>
        <taxon>Helotiales</taxon>
        <taxon>Tricladiaceae</taxon>
        <taxon>Cudoniella</taxon>
    </lineage>
</organism>
<sequence length="931" mass="105243">MITRPASRPHICLRCQRRLARPFAPAAFQAAFQSTDTTSKPLDSTSSDKPAHTPPRRTALVPLSQYMHPLQLKNQSSLRYRAVEEQLGGFYGFRGTLLVKDNEPLKIDKLGKASKVIVLRESKIQRYEERKERPSEQESENVDIYARVEDERGLVGEEEVEENINAFRPEAGQEPANRAEFNDLVRRLQGGFTTLQLERYIDSHKKPPPAQAPQTHPQMTTPIDDNVLILQCSTWERLHSEFDESLSHESLRGYALASHTAKQLLVVRLLRECWELELPERIVSLVGQLEFQLRPGDLEILTKAAILDSINEHDLPQDDEHLEAFPATGVIRVTSNKFTCRQVYNRVEAAVKNIRRLKVSLDNLIPLTPKQRRPTNRQISRWTRANFSDAVLVDLSRITNTNIVRSPSKGLVISCFTSPIDIWLSTRAHITQRLLLSSVRSSDRNRHQLACKEMPPSKVGKFLKYSTIDALPWRDRLREWTRWTVPIAKDSEVQLVDEVSVVTGPQRTSKVDNKSARDVERGPKAPIKMIDSQYEGTNWWSDESNTEPSAIIGSILHSHVDSKPGSAPPTGLWESQATTIQTFNTSLPSISSALRFADLTRSTRTETVVLRFQPNPFYVEPGADKSVGSRVLSAFPPLEIYFDVVAETKELKLRSIDAIIREEGTDLMLPDQAVDVRFHQKTTSRLRKHKLDLPQIQDFLRASNLTYENRRLDLPPTITMPIARHICDASALKALGRDLKQEMYDVEYLFVDREMRSSLLLTFQNWKMVFSNIDAGKTGGRRSELSLKPAKIGSRGTAEEFMETVYNLTETIGSGAMPGPRKIAMYPNVIQNVVINKKVAPVERIFTHRAKWFNINNVKEDDVDAVAESDSNKKELSSSGDLDTKQESDDELSYSFLSGTAVNEIAEEIGAQDEQETKASCPLESSEGKST</sequence>
<dbReference type="InterPro" id="IPR048400">
    <property type="entry name" value="SLS1_N"/>
</dbReference>
<dbReference type="AlphaFoldDB" id="A0A8H4W616"/>
<keyword evidence="5" id="KW-1185">Reference proteome</keyword>
<feature type="region of interest" description="Disordered" evidence="1">
    <location>
        <begin position="909"/>
        <end position="931"/>
    </location>
</feature>
<name>A0A8H4W616_9HELO</name>
<feature type="domain" description="SLS1 N-terminal" evidence="2">
    <location>
        <begin position="155"/>
        <end position="278"/>
    </location>
</feature>
<dbReference type="Pfam" id="PF20776">
    <property type="entry name" value="SLS1_N"/>
    <property type="match status" value="1"/>
</dbReference>
<evidence type="ECO:0000313" key="4">
    <source>
        <dbReference type="EMBL" id="KAF4632219.1"/>
    </source>
</evidence>
<dbReference type="InterPro" id="IPR048401">
    <property type="entry name" value="SLS1_C"/>
</dbReference>
<comment type="caution">
    <text evidence="4">The sequence shown here is derived from an EMBL/GenBank/DDBJ whole genome shotgun (WGS) entry which is preliminary data.</text>
</comment>
<evidence type="ECO:0000313" key="5">
    <source>
        <dbReference type="Proteomes" id="UP000566819"/>
    </source>
</evidence>
<feature type="compositionally biased region" description="Basic and acidic residues" evidence="1">
    <location>
        <begin position="870"/>
        <end position="887"/>
    </location>
</feature>
<dbReference type="OrthoDB" id="5392646at2759"/>
<proteinExistence type="predicted"/>
<accession>A0A8H4W616</accession>
<feature type="region of interest" description="Disordered" evidence="1">
    <location>
        <begin position="866"/>
        <end position="890"/>
    </location>
</feature>
<gene>
    <name evidence="4" type="ORF">G7Y89_g5905</name>
</gene>
<dbReference type="PANTHER" id="PTHR37919">
    <property type="entry name" value="PROTEIN CBG05606"/>
    <property type="match status" value="1"/>
</dbReference>
<feature type="domain" description="SLS1 C-terminal" evidence="3">
    <location>
        <begin position="469"/>
        <end position="807"/>
    </location>
</feature>
<reference evidence="4 5" key="1">
    <citation type="submission" date="2020-03" db="EMBL/GenBank/DDBJ databases">
        <title>Draft Genome Sequence of Cudoniella acicularis.</title>
        <authorList>
            <person name="Buettner E."/>
            <person name="Kellner H."/>
        </authorList>
    </citation>
    <scope>NUCLEOTIDE SEQUENCE [LARGE SCALE GENOMIC DNA]</scope>
    <source>
        <strain evidence="4 5">DSM 108380</strain>
    </source>
</reference>
<evidence type="ECO:0000256" key="1">
    <source>
        <dbReference type="SAM" id="MobiDB-lite"/>
    </source>
</evidence>
<dbReference type="EMBL" id="JAAMPI010000366">
    <property type="protein sequence ID" value="KAF4632219.1"/>
    <property type="molecule type" value="Genomic_DNA"/>
</dbReference>
<protein>
    <submittedName>
        <fullName evidence="4">Uncharacterized protein</fullName>
    </submittedName>
</protein>